<feature type="region of interest" description="Disordered" evidence="1">
    <location>
        <begin position="514"/>
        <end position="614"/>
    </location>
</feature>
<feature type="compositionally biased region" description="Basic and acidic residues" evidence="1">
    <location>
        <begin position="593"/>
        <end position="603"/>
    </location>
</feature>
<feature type="compositionally biased region" description="Basic and acidic residues" evidence="1">
    <location>
        <begin position="76"/>
        <end position="91"/>
    </location>
</feature>
<sequence length="665" mass="74095">MPKRPESGLWEHHPHLCLPLARRLLAERERRQPAAPAPAQTPGDAPQGQAGEEATQHDANCPDVGDTAASAAAATELKRKVEERAKQHAANEDAGIPSKRRGLGKQRRAALAKRKEAAANAAGGPAKGPQQPVQERHIGRLFSLLPCKHGLEAVHITGTLTTLWALLRRHEKFDRGGVEKLTGLQFPTEKEWRMYTVPEALKFLNLEEVHGIPARKKQAIEACLRRKAEEYQVDAEGKRGKKKTEKTDETKTDWFVHIGWAFFALLFNFRRFEGCGWHSAGHWRTNGYSVTVTLRRPRGPPRPGDPPPRPPDAPKTSGKRTRGGAPLGAPQGRGIADEYYRREPPPEDAKIHKYVGIDPGRTKMFTTVDEHANVTSCSSKEFHSMCPTHKTASTEVLLSRAVWIGPNLRRGLAWHMHGKPFRKLCHQAYVARERAINRLAEQFRGPPGMTTIVGYVPVCRGEEKLVDVWDTKRCVNKTCKVNIVNRDVNGAVNILMLTKGNQLRQRYPVHGKKLLATGASPPGREDDQDVFDYQPERGQSSNVGLLPPSDSDDSDSEDEKPKLKQNARVGELPSSSSDEDDSSSSSESEPEVEAPRQPRKRPEDEVDPAQIEADMARLRLIKEKREADRLKRIAEEGFDRYAPPGSDKAKPETVLPKDHPSLRKA</sequence>
<name>A0A3M7KUP9_AUXPR</name>
<dbReference type="Proteomes" id="UP000279271">
    <property type="component" value="Unassembled WGS sequence"/>
</dbReference>
<feature type="compositionally biased region" description="Low complexity" evidence="1">
    <location>
        <begin position="118"/>
        <end position="132"/>
    </location>
</feature>
<evidence type="ECO:0000256" key="1">
    <source>
        <dbReference type="SAM" id="MobiDB-lite"/>
    </source>
</evidence>
<organism evidence="2 3">
    <name type="scientific">Auxenochlorella protothecoides</name>
    <name type="common">Green microalga</name>
    <name type="synonym">Chlorella protothecoides</name>
    <dbReference type="NCBI Taxonomy" id="3075"/>
    <lineage>
        <taxon>Eukaryota</taxon>
        <taxon>Viridiplantae</taxon>
        <taxon>Chlorophyta</taxon>
        <taxon>core chlorophytes</taxon>
        <taxon>Trebouxiophyceae</taxon>
        <taxon>Chlorellales</taxon>
        <taxon>Chlorellaceae</taxon>
        <taxon>Auxenochlorella</taxon>
    </lineage>
</organism>
<feature type="region of interest" description="Disordered" evidence="1">
    <location>
        <begin position="293"/>
        <end position="334"/>
    </location>
</feature>
<feature type="region of interest" description="Disordered" evidence="1">
    <location>
        <begin position="27"/>
        <end position="133"/>
    </location>
</feature>
<dbReference type="AlphaFoldDB" id="A0A3M7KUP9"/>
<protein>
    <submittedName>
        <fullName evidence="2">Uncharacterized protein</fullName>
    </submittedName>
</protein>
<evidence type="ECO:0000313" key="2">
    <source>
        <dbReference type="EMBL" id="RMZ54271.1"/>
    </source>
</evidence>
<feature type="compositionally biased region" description="Basic residues" evidence="1">
    <location>
        <begin position="98"/>
        <end position="112"/>
    </location>
</feature>
<comment type="caution">
    <text evidence="2">The sequence shown here is derived from an EMBL/GenBank/DDBJ whole genome shotgun (WGS) entry which is preliminary data.</text>
</comment>
<feature type="compositionally biased region" description="Basic and acidic residues" evidence="1">
    <location>
        <begin position="647"/>
        <end position="665"/>
    </location>
</feature>
<feature type="compositionally biased region" description="Acidic residues" evidence="1">
    <location>
        <begin position="577"/>
        <end position="592"/>
    </location>
</feature>
<reference evidence="3" key="1">
    <citation type="journal article" date="2018" name="Algal Res.">
        <title>Characterization of plant carbon substrate utilization by Auxenochlorella protothecoides.</title>
        <authorList>
            <person name="Vogler B.W."/>
            <person name="Starkenburg S.R."/>
            <person name="Sudasinghe N."/>
            <person name="Schambach J.Y."/>
            <person name="Rollin J.A."/>
            <person name="Pattathil S."/>
            <person name="Barry A.N."/>
        </authorList>
    </citation>
    <scope>NUCLEOTIDE SEQUENCE [LARGE SCALE GENOMIC DNA]</scope>
    <source>
        <strain evidence="3">UTEX 25</strain>
    </source>
</reference>
<feature type="compositionally biased region" description="Low complexity" evidence="1">
    <location>
        <begin position="33"/>
        <end position="50"/>
    </location>
</feature>
<proteinExistence type="predicted"/>
<gene>
    <name evidence="2" type="ORF">APUTEX25_000622</name>
</gene>
<evidence type="ECO:0000313" key="3">
    <source>
        <dbReference type="Proteomes" id="UP000279271"/>
    </source>
</evidence>
<feature type="region of interest" description="Disordered" evidence="1">
    <location>
        <begin position="633"/>
        <end position="665"/>
    </location>
</feature>
<accession>A0A3M7KUP9</accession>
<feature type="compositionally biased region" description="Pro residues" evidence="1">
    <location>
        <begin position="300"/>
        <end position="313"/>
    </location>
</feature>
<dbReference type="EMBL" id="QOKY01000182">
    <property type="protein sequence ID" value="RMZ54271.1"/>
    <property type="molecule type" value="Genomic_DNA"/>
</dbReference>